<dbReference type="Proteomes" id="UP000799424">
    <property type="component" value="Unassembled WGS sequence"/>
</dbReference>
<name>A0A6A6ZBP1_9PLEO</name>
<dbReference type="InterPro" id="IPR036879">
    <property type="entry name" value="TF_MADSbox_sf"/>
</dbReference>
<evidence type="ECO:0008006" key="3">
    <source>
        <dbReference type="Google" id="ProtNLM"/>
    </source>
</evidence>
<dbReference type="EMBL" id="MU006260">
    <property type="protein sequence ID" value="KAF2818123.1"/>
    <property type="molecule type" value="Genomic_DNA"/>
</dbReference>
<gene>
    <name evidence="1" type="ORF">CC86DRAFT_414193</name>
</gene>
<dbReference type="GO" id="GO:0003677">
    <property type="term" value="F:DNA binding"/>
    <property type="evidence" value="ECO:0007669"/>
    <property type="project" value="InterPro"/>
</dbReference>
<dbReference type="AlphaFoldDB" id="A0A6A6ZBP1"/>
<dbReference type="GO" id="GO:0046983">
    <property type="term" value="F:protein dimerization activity"/>
    <property type="evidence" value="ECO:0007669"/>
    <property type="project" value="InterPro"/>
</dbReference>
<dbReference type="SUPFAM" id="SSF55455">
    <property type="entry name" value="SRF-like"/>
    <property type="match status" value="1"/>
</dbReference>
<protein>
    <recommendedName>
        <fullName evidence="3">MADS-box domain-containing protein</fullName>
    </recommendedName>
</protein>
<evidence type="ECO:0000313" key="1">
    <source>
        <dbReference type="EMBL" id="KAF2818123.1"/>
    </source>
</evidence>
<accession>A0A6A6ZBP1</accession>
<proteinExistence type="predicted"/>
<sequence>MAIRKATNKAHNKKLRRRRDGLSTKCFEYGELDGAELALFIYYPKRGDFYSYMSKQTLSWLQDVPTITSHSKARIEYPDDLRARVEDARRKMRAAKDADVSVDVDAPGTHQHVLSTGFPDFKCNLTMLTKRLRSRATIGAGRFGI</sequence>
<dbReference type="OrthoDB" id="3786035at2759"/>
<dbReference type="GO" id="GO:0045944">
    <property type="term" value="P:positive regulation of transcription by RNA polymerase II"/>
    <property type="evidence" value="ECO:0007669"/>
    <property type="project" value="UniProtKB-ARBA"/>
</dbReference>
<keyword evidence="2" id="KW-1185">Reference proteome</keyword>
<reference evidence="1" key="1">
    <citation type="journal article" date="2020" name="Stud. Mycol.">
        <title>101 Dothideomycetes genomes: a test case for predicting lifestyles and emergence of pathogens.</title>
        <authorList>
            <person name="Haridas S."/>
            <person name="Albert R."/>
            <person name="Binder M."/>
            <person name="Bloem J."/>
            <person name="Labutti K."/>
            <person name="Salamov A."/>
            <person name="Andreopoulos B."/>
            <person name="Baker S."/>
            <person name="Barry K."/>
            <person name="Bills G."/>
            <person name="Bluhm B."/>
            <person name="Cannon C."/>
            <person name="Castanera R."/>
            <person name="Culley D."/>
            <person name="Daum C."/>
            <person name="Ezra D."/>
            <person name="Gonzalez J."/>
            <person name="Henrissat B."/>
            <person name="Kuo A."/>
            <person name="Liang C."/>
            <person name="Lipzen A."/>
            <person name="Lutzoni F."/>
            <person name="Magnuson J."/>
            <person name="Mondo S."/>
            <person name="Nolan M."/>
            <person name="Ohm R."/>
            <person name="Pangilinan J."/>
            <person name="Park H.-J."/>
            <person name="Ramirez L."/>
            <person name="Alfaro M."/>
            <person name="Sun H."/>
            <person name="Tritt A."/>
            <person name="Yoshinaga Y."/>
            <person name="Zwiers L.-H."/>
            <person name="Turgeon B."/>
            <person name="Goodwin S."/>
            <person name="Spatafora J."/>
            <person name="Crous P."/>
            <person name="Grigoriev I."/>
        </authorList>
    </citation>
    <scope>NUCLEOTIDE SEQUENCE</scope>
    <source>
        <strain evidence="1">CBS 113818</strain>
    </source>
</reference>
<evidence type="ECO:0000313" key="2">
    <source>
        <dbReference type="Proteomes" id="UP000799424"/>
    </source>
</evidence>
<organism evidence="1 2">
    <name type="scientific">Ophiobolus disseminans</name>
    <dbReference type="NCBI Taxonomy" id="1469910"/>
    <lineage>
        <taxon>Eukaryota</taxon>
        <taxon>Fungi</taxon>
        <taxon>Dikarya</taxon>
        <taxon>Ascomycota</taxon>
        <taxon>Pezizomycotina</taxon>
        <taxon>Dothideomycetes</taxon>
        <taxon>Pleosporomycetidae</taxon>
        <taxon>Pleosporales</taxon>
        <taxon>Pleosporineae</taxon>
        <taxon>Phaeosphaeriaceae</taxon>
        <taxon>Ophiobolus</taxon>
    </lineage>
</organism>